<proteinExistence type="inferred from homology"/>
<protein>
    <submittedName>
        <fullName evidence="3">SufE family protein</fullName>
    </submittedName>
</protein>
<feature type="domain" description="Fe-S metabolism associated" evidence="2">
    <location>
        <begin position="24"/>
        <end position="142"/>
    </location>
</feature>
<organism evidence="3 4">
    <name type="scientific">Shewanella salipaludis</name>
    <dbReference type="NCBI Taxonomy" id="2723052"/>
    <lineage>
        <taxon>Bacteria</taxon>
        <taxon>Pseudomonadati</taxon>
        <taxon>Pseudomonadota</taxon>
        <taxon>Gammaproteobacteria</taxon>
        <taxon>Alteromonadales</taxon>
        <taxon>Shewanellaceae</taxon>
        <taxon>Shewanella</taxon>
    </lineage>
</organism>
<dbReference type="PANTHER" id="PTHR43597:SF5">
    <property type="entry name" value="SUFE-LIKE PROTEIN 2, CHLOROPLASTIC"/>
    <property type="match status" value="1"/>
</dbReference>
<comment type="similarity">
    <text evidence="1">Belongs to the SufE family.</text>
</comment>
<evidence type="ECO:0000313" key="3">
    <source>
        <dbReference type="EMBL" id="NMH65985.1"/>
    </source>
</evidence>
<reference evidence="3" key="1">
    <citation type="submission" date="2020-04" db="EMBL/GenBank/DDBJ databases">
        <title>Description of Shewanella salipaludis sp. nov., isolated from a salt marsh.</title>
        <authorList>
            <person name="Park S."/>
            <person name="Yoon J.-H."/>
        </authorList>
    </citation>
    <scope>NUCLEOTIDE SEQUENCE</scope>
    <source>
        <strain evidence="3">SHSM-M6</strain>
    </source>
</reference>
<dbReference type="AlphaFoldDB" id="A0A972G7M1"/>
<dbReference type="Proteomes" id="UP000737113">
    <property type="component" value="Unassembled WGS sequence"/>
</dbReference>
<gene>
    <name evidence="3" type="ORF">HC757_12525</name>
</gene>
<evidence type="ECO:0000313" key="4">
    <source>
        <dbReference type="Proteomes" id="UP000737113"/>
    </source>
</evidence>
<dbReference type="Gene3D" id="3.90.1010.10">
    <property type="match status" value="1"/>
</dbReference>
<comment type="caution">
    <text evidence="3">The sequence shown here is derived from an EMBL/GenBank/DDBJ whole genome shotgun (WGS) entry which is preliminary data.</text>
</comment>
<dbReference type="SUPFAM" id="SSF82649">
    <property type="entry name" value="SufE/NifU"/>
    <property type="match status" value="1"/>
</dbReference>
<name>A0A972G7M1_9GAMM</name>
<dbReference type="Pfam" id="PF02657">
    <property type="entry name" value="SufE"/>
    <property type="match status" value="1"/>
</dbReference>
<accession>A0A972G7M1</accession>
<evidence type="ECO:0000259" key="2">
    <source>
        <dbReference type="Pfam" id="PF02657"/>
    </source>
</evidence>
<dbReference type="PANTHER" id="PTHR43597">
    <property type="entry name" value="SULFUR ACCEPTOR PROTEIN CSDE"/>
    <property type="match status" value="1"/>
</dbReference>
<evidence type="ECO:0000256" key="1">
    <source>
        <dbReference type="ARBA" id="ARBA00010282"/>
    </source>
</evidence>
<dbReference type="InterPro" id="IPR003808">
    <property type="entry name" value="Fe-S_metab-assoc_dom"/>
</dbReference>
<sequence length="151" mass="16155">MSSTPPPDATFLAPLASKAEILALFAQAPDWQEKYRQLMLLGKRFPVLANEFRVEAAQVRGCESNAWLYHRQLAGKHYFLADSDARIVKGLIGLLLAANQGLSTAEIAAFDADAYFNTLGLGGQLSPSRTNGLYALARAIKACAAAEAAGD</sequence>
<dbReference type="RefSeq" id="WP_169564708.1">
    <property type="nucleotide sequence ID" value="NZ_JAAXYH010000008.1"/>
</dbReference>
<keyword evidence="4" id="KW-1185">Reference proteome</keyword>
<dbReference type="EMBL" id="JAAXYH010000008">
    <property type="protein sequence ID" value="NMH65985.1"/>
    <property type="molecule type" value="Genomic_DNA"/>
</dbReference>